<organism evidence="3 4">
    <name type="scientific">Flemingia macrophylla</name>
    <dbReference type="NCBI Taxonomy" id="520843"/>
    <lineage>
        <taxon>Eukaryota</taxon>
        <taxon>Viridiplantae</taxon>
        <taxon>Streptophyta</taxon>
        <taxon>Embryophyta</taxon>
        <taxon>Tracheophyta</taxon>
        <taxon>Spermatophyta</taxon>
        <taxon>Magnoliopsida</taxon>
        <taxon>eudicotyledons</taxon>
        <taxon>Gunneridae</taxon>
        <taxon>Pentapetalae</taxon>
        <taxon>rosids</taxon>
        <taxon>fabids</taxon>
        <taxon>Fabales</taxon>
        <taxon>Fabaceae</taxon>
        <taxon>Papilionoideae</taxon>
        <taxon>50 kb inversion clade</taxon>
        <taxon>NPAAA clade</taxon>
        <taxon>indigoferoid/millettioid clade</taxon>
        <taxon>Phaseoleae</taxon>
        <taxon>Flemingia</taxon>
    </lineage>
</organism>
<dbReference type="PROSITE" id="PS50076">
    <property type="entry name" value="DNAJ_2"/>
    <property type="match status" value="1"/>
</dbReference>
<dbReference type="PROSITE" id="PS00636">
    <property type="entry name" value="DNAJ_1"/>
    <property type="match status" value="1"/>
</dbReference>
<dbReference type="Gene3D" id="1.10.287.110">
    <property type="entry name" value="DnaJ domain"/>
    <property type="match status" value="1"/>
</dbReference>
<protein>
    <recommendedName>
        <fullName evidence="2">J domain-containing protein</fullName>
    </recommendedName>
</protein>
<gene>
    <name evidence="3" type="ORF">Fmac_010056</name>
</gene>
<dbReference type="SMART" id="SM00271">
    <property type="entry name" value="DnaJ"/>
    <property type="match status" value="1"/>
</dbReference>
<comment type="caution">
    <text evidence="3">The sequence shown here is derived from an EMBL/GenBank/DDBJ whole genome shotgun (WGS) entry which is preliminary data.</text>
</comment>
<dbReference type="PANTHER" id="PTHR45090:SF8">
    <property type="entry name" value="J DOMAIN-CONTAINING PROTEIN"/>
    <property type="match status" value="1"/>
</dbReference>
<proteinExistence type="predicted"/>
<dbReference type="InterPro" id="IPR053232">
    <property type="entry name" value="DnaJ_C/III_chloroplastic"/>
</dbReference>
<name>A0ABD1N200_9FABA</name>
<dbReference type="PANTHER" id="PTHR45090">
    <property type="entry name" value="CHAPERONE PROTEIN DNAJ 20 CHLOROPLASTIC"/>
    <property type="match status" value="1"/>
</dbReference>
<feature type="region of interest" description="Disordered" evidence="1">
    <location>
        <begin position="145"/>
        <end position="169"/>
    </location>
</feature>
<evidence type="ECO:0000259" key="2">
    <source>
        <dbReference type="PROSITE" id="PS50076"/>
    </source>
</evidence>
<evidence type="ECO:0000313" key="4">
    <source>
        <dbReference type="Proteomes" id="UP001603857"/>
    </source>
</evidence>
<evidence type="ECO:0000256" key="1">
    <source>
        <dbReference type="SAM" id="MobiDB-lite"/>
    </source>
</evidence>
<dbReference type="Pfam" id="PF00226">
    <property type="entry name" value="DnaJ"/>
    <property type="match status" value="1"/>
</dbReference>
<dbReference type="PRINTS" id="PR00625">
    <property type="entry name" value="JDOMAIN"/>
</dbReference>
<dbReference type="EMBL" id="JBGMDY010000003">
    <property type="protein sequence ID" value="KAL2342116.1"/>
    <property type="molecule type" value="Genomic_DNA"/>
</dbReference>
<dbReference type="AlphaFoldDB" id="A0ABD1N200"/>
<sequence>MDVITLSSSLNISKPFHVLPIPKNHQRNPRTRFCVSCVATKQRGGVDENFYKVLSVSPNSATMDDIKKAYRSMALRYHPDVCRDGSKKEEWTRMFVQLNEAYETLSNPRLREEYDYELGLRRSMSSVGDQSWRIRWQEQLAHLKTRSHRRMARNEGSSRGSRMRAQNMT</sequence>
<feature type="compositionally biased region" description="Polar residues" evidence="1">
    <location>
        <begin position="155"/>
        <end position="169"/>
    </location>
</feature>
<keyword evidence="4" id="KW-1185">Reference proteome</keyword>
<dbReference type="CDD" id="cd06257">
    <property type="entry name" value="DnaJ"/>
    <property type="match status" value="1"/>
</dbReference>
<feature type="domain" description="J" evidence="2">
    <location>
        <begin position="49"/>
        <end position="118"/>
    </location>
</feature>
<dbReference type="InterPro" id="IPR001623">
    <property type="entry name" value="DnaJ_domain"/>
</dbReference>
<dbReference type="SUPFAM" id="SSF46565">
    <property type="entry name" value="Chaperone J-domain"/>
    <property type="match status" value="1"/>
</dbReference>
<reference evidence="3 4" key="1">
    <citation type="submission" date="2024-08" db="EMBL/GenBank/DDBJ databases">
        <title>Insights into the chromosomal genome structure of Flemingia macrophylla.</title>
        <authorList>
            <person name="Ding Y."/>
            <person name="Zhao Y."/>
            <person name="Bi W."/>
            <person name="Wu M."/>
            <person name="Zhao G."/>
            <person name="Gong Y."/>
            <person name="Li W."/>
            <person name="Zhang P."/>
        </authorList>
    </citation>
    <scope>NUCLEOTIDE SEQUENCE [LARGE SCALE GENOMIC DNA]</scope>
    <source>
        <strain evidence="3">DYQJB</strain>
        <tissue evidence="3">Leaf</tissue>
    </source>
</reference>
<dbReference type="Proteomes" id="UP001603857">
    <property type="component" value="Unassembled WGS sequence"/>
</dbReference>
<dbReference type="InterPro" id="IPR018253">
    <property type="entry name" value="DnaJ_domain_CS"/>
</dbReference>
<evidence type="ECO:0000313" key="3">
    <source>
        <dbReference type="EMBL" id="KAL2342116.1"/>
    </source>
</evidence>
<dbReference type="InterPro" id="IPR036869">
    <property type="entry name" value="J_dom_sf"/>
</dbReference>
<accession>A0ABD1N200</accession>